<dbReference type="PANTHER" id="PTHR31013:SF2">
    <property type="entry name" value="THAUMATIN-LIKE PROTEIN"/>
    <property type="match status" value="1"/>
</dbReference>
<dbReference type="Gene3D" id="2.60.110.10">
    <property type="entry name" value="Thaumatin"/>
    <property type="match status" value="1"/>
</dbReference>
<dbReference type="KEGG" id="vg:6804793"/>
<protein>
    <submittedName>
        <fullName evidence="1">Putative thaumatin/PR5-like protein</fullName>
    </submittedName>
</protein>
<reference evidence="1 2" key="1">
    <citation type="journal article" date="2009" name="Virology">
        <title>Genomic analysis of the smallest giant virus--Feldmannia sp. virus 158.</title>
        <authorList>
            <person name="Schroeder D.C."/>
            <person name="Park Y."/>
            <person name="Yoon H.M."/>
            <person name="Lee Y.S."/>
            <person name="Kang S.W."/>
            <person name="Meints R.H."/>
            <person name="Ivey R.G."/>
            <person name="Choi T.J."/>
        </authorList>
    </citation>
    <scope>NUCLEOTIDE SEQUENCE [LARGE SCALE GENOMIC DNA]</scope>
    <source>
        <strain evidence="1">FsV-158</strain>
    </source>
</reference>
<dbReference type="SUPFAM" id="SSF49870">
    <property type="entry name" value="Osmotin, thaumatin-like protein"/>
    <property type="match status" value="1"/>
</dbReference>
<dbReference type="GeneID" id="6804793"/>
<proteinExistence type="predicted"/>
<dbReference type="RefSeq" id="YP_002154632.1">
    <property type="nucleotide sequence ID" value="NC_011183.1"/>
</dbReference>
<dbReference type="PIRSF" id="PIRSF002703">
    <property type="entry name" value="Thaumatin"/>
    <property type="match status" value="1"/>
</dbReference>
<evidence type="ECO:0000313" key="2">
    <source>
        <dbReference type="Proteomes" id="UP000204092"/>
    </source>
</evidence>
<dbReference type="PROSITE" id="PS51367">
    <property type="entry name" value="THAUMATIN_2"/>
    <property type="match status" value="1"/>
</dbReference>
<dbReference type="InterPro" id="IPR001938">
    <property type="entry name" value="Thaumatin"/>
</dbReference>
<dbReference type="Proteomes" id="UP000204092">
    <property type="component" value="Segment"/>
</dbReference>
<dbReference type="Pfam" id="PF00314">
    <property type="entry name" value="Thaumatin"/>
    <property type="match status" value="2"/>
</dbReference>
<evidence type="ECO:0000313" key="1">
    <source>
        <dbReference type="EMBL" id="ACH46762.1"/>
    </source>
</evidence>
<dbReference type="OrthoDB" id="32250at10239"/>
<sequence>MNLKYIITTLLGLKCAGIFSNECQCSVKTKKDSRHLTILNSCTFDLALGVTGGNEGPAKESATCPLNQMFHEETDNCFWHLEGSPKVLLSGASWETDIHEVKNHLFSGNVWGVKEDQFDSHCRGGECMPWRGPGGSVTKVEFTFIPNGIDYYDISVIEGVNLPVTMSPDSGDKDLENKYICGVAGGDCSWDFKPDHDLEKYLTLVTANGDGSTCETTVDCPRAGDVCGTYDKEHGVCGELNGFSSAHSNCIAGATGYPFHCELYGDAISCSGRYHLSGYNAHVYTSSDHRVCGCPDWEEMGVNAPPVSPCRSSDETWEERSLPFLIFLKRGCPSAYEFAYSDMTSTFSCPTSSGYTIEFCPGDSEERFFKFA</sequence>
<organism evidence="1 2">
    <name type="scientific">Feldmannia species virus</name>
    <dbReference type="NCBI Taxonomy" id="39420"/>
    <lineage>
        <taxon>Viruses</taxon>
        <taxon>Varidnaviria</taxon>
        <taxon>Bamfordvirae</taxon>
        <taxon>Nucleocytoviricota</taxon>
        <taxon>Megaviricetes</taxon>
        <taxon>Algavirales</taxon>
        <taxon>Phycodnaviridae</taxon>
        <taxon>Phaeovirus</taxon>
        <taxon>Phaeovirus feldmanniae</taxon>
    </lineage>
</organism>
<dbReference type="EMBL" id="EU916176">
    <property type="protein sequence ID" value="ACH46762.1"/>
    <property type="molecule type" value="Genomic_DNA"/>
</dbReference>
<accession>B5LW99</accession>
<dbReference type="InterPro" id="IPR037176">
    <property type="entry name" value="Osmotin/thaumatin-like_sf"/>
</dbReference>
<dbReference type="PANTHER" id="PTHR31013">
    <property type="entry name" value="THAUMATIN FAMILY PROTEIN-RELATED"/>
    <property type="match status" value="1"/>
</dbReference>
<keyword evidence="2" id="KW-1185">Reference proteome</keyword>
<name>B5LW99_9PHYC</name>